<dbReference type="InterPro" id="IPR029061">
    <property type="entry name" value="THDP-binding"/>
</dbReference>
<organism evidence="4 5">
    <name type="scientific">Thalassobaculum fulvum</name>
    <dbReference type="NCBI Taxonomy" id="1633335"/>
    <lineage>
        <taxon>Bacteria</taxon>
        <taxon>Pseudomonadati</taxon>
        <taxon>Pseudomonadota</taxon>
        <taxon>Alphaproteobacteria</taxon>
        <taxon>Rhodospirillales</taxon>
        <taxon>Thalassobaculaceae</taxon>
        <taxon>Thalassobaculum</taxon>
    </lineage>
</organism>
<feature type="domain" description="Thiamine pyrophosphate enzyme TPP-binding" evidence="3">
    <location>
        <begin position="50"/>
        <end position="149"/>
    </location>
</feature>
<dbReference type="Proteomes" id="UP000630353">
    <property type="component" value="Unassembled WGS sequence"/>
</dbReference>
<reference evidence="4" key="2">
    <citation type="submission" date="2020-09" db="EMBL/GenBank/DDBJ databases">
        <authorList>
            <person name="Sun Q."/>
            <person name="Kim S."/>
        </authorList>
    </citation>
    <scope>NUCLEOTIDE SEQUENCE</scope>
    <source>
        <strain evidence="4">KCTC 42651</strain>
    </source>
</reference>
<accession>A0A918XSX5</accession>
<dbReference type="PANTHER" id="PTHR42818">
    <property type="entry name" value="SULFOPYRUVATE DECARBOXYLASE SUBUNIT ALPHA"/>
    <property type="match status" value="1"/>
</dbReference>
<keyword evidence="1" id="KW-0210">Decarboxylase</keyword>
<dbReference type="EMBL" id="BMZS01000007">
    <property type="protein sequence ID" value="GHD53706.1"/>
    <property type="molecule type" value="Genomic_DNA"/>
</dbReference>
<gene>
    <name evidence="4" type="ORF">GCM10017083_30370</name>
</gene>
<dbReference type="InterPro" id="IPR051818">
    <property type="entry name" value="TPP_dependent_decarboxylase"/>
</dbReference>
<evidence type="ECO:0000313" key="5">
    <source>
        <dbReference type="Proteomes" id="UP000630353"/>
    </source>
</evidence>
<dbReference type="InterPro" id="IPR011766">
    <property type="entry name" value="TPP_enzyme_TPP-bd"/>
</dbReference>
<keyword evidence="2" id="KW-0456">Lyase</keyword>
<protein>
    <submittedName>
        <fullName evidence="4">Aldehyde dehydrogenase</fullName>
    </submittedName>
</protein>
<evidence type="ECO:0000256" key="2">
    <source>
        <dbReference type="ARBA" id="ARBA00023239"/>
    </source>
</evidence>
<proteinExistence type="predicted"/>
<sequence>MAMDYVLDRRVAVPALVGDPDDFLFVTGLGGTSRDIGHLTGDGPNLFALGGAMGAALSTGLGLALARPDRRVMVVTGDGELLMGVGTLATIAVLDPANLSVLCVDNGHYLETGGQVTHTGRGTDLEAMARGAGFRITAKVASEADIEHGRAILRDASGCSFVLARVAPTEPPSAKRDMDAGAARLRMKAFLAEGKPA</sequence>
<name>A0A918XSX5_9PROT</name>
<evidence type="ECO:0000313" key="4">
    <source>
        <dbReference type="EMBL" id="GHD53706.1"/>
    </source>
</evidence>
<dbReference type="AlphaFoldDB" id="A0A918XSX5"/>
<evidence type="ECO:0000256" key="1">
    <source>
        <dbReference type="ARBA" id="ARBA00022793"/>
    </source>
</evidence>
<comment type="caution">
    <text evidence="4">The sequence shown here is derived from an EMBL/GenBank/DDBJ whole genome shotgun (WGS) entry which is preliminary data.</text>
</comment>
<dbReference type="PANTHER" id="PTHR42818:SF1">
    <property type="entry name" value="SULFOPYRUVATE DECARBOXYLASE"/>
    <property type="match status" value="1"/>
</dbReference>
<dbReference type="Pfam" id="PF02775">
    <property type="entry name" value="TPP_enzyme_C"/>
    <property type="match status" value="1"/>
</dbReference>
<evidence type="ECO:0000259" key="3">
    <source>
        <dbReference type="Pfam" id="PF02775"/>
    </source>
</evidence>
<dbReference type="Gene3D" id="3.40.50.970">
    <property type="match status" value="1"/>
</dbReference>
<dbReference type="GO" id="GO:0030976">
    <property type="term" value="F:thiamine pyrophosphate binding"/>
    <property type="evidence" value="ECO:0007669"/>
    <property type="project" value="InterPro"/>
</dbReference>
<reference evidence="4" key="1">
    <citation type="journal article" date="2014" name="Int. J. Syst. Evol. Microbiol.">
        <title>Complete genome sequence of Corynebacterium casei LMG S-19264T (=DSM 44701T), isolated from a smear-ripened cheese.</title>
        <authorList>
            <consortium name="US DOE Joint Genome Institute (JGI-PGF)"/>
            <person name="Walter F."/>
            <person name="Albersmeier A."/>
            <person name="Kalinowski J."/>
            <person name="Ruckert C."/>
        </authorList>
    </citation>
    <scope>NUCLEOTIDE SEQUENCE</scope>
    <source>
        <strain evidence="4">KCTC 42651</strain>
    </source>
</reference>
<keyword evidence="5" id="KW-1185">Reference proteome</keyword>
<dbReference type="GO" id="GO:0016831">
    <property type="term" value="F:carboxy-lyase activity"/>
    <property type="evidence" value="ECO:0007669"/>
    <property type="project" value="UniProtKB-KW"/>
</dbReference>
<dbReference type="SUPFAM" id="SSF52518">
    <property type="entry name" value="Thiamin diphosphate-binding fold (THDP-binding)"/>
    <property type="match status" value="1"/>
</dbReference>
<dbReference type="GO" id="GO:0044281">
    <property type="term" value="P:small molecule metabolic process"/>
    <property type="evidence" value="ECO:0007669"/>
    <property type="project" value="UniProtKB-ARBA"/>
</dbReference>